<name>A0ABQ5YRR8_9BURK</name>
<protein>
    <submittedName>
        <fullName evidence="1">Uncharacterized protein</fullName>
    </submittedName>
</protein>
<dbReference type="Proteomes" id="UP001156664">
    <property type="component" value="Unassembled WGS sequence"/>
</dbReference>
<comment type="caution">
    <text evidence="1">The sequence shown here is derived from an EMBL/GenBank/DDBJ whole genome shotgun (WGS) entry which is preliminary data.</text>
</comment>
<keyword evidence="2" id="KW-1185">Reference proteome</keyword>
<evidence type="ECO:0000313" key="2">
    <source>
        <dbReference type="Proteomes" id="UP001156664"/>
    </source>
</evidence>
<gene>
    <name evidence="1" type="ORF">GCM10007875_12240</name>
</gene>
<sequence>MPGANPIADQVSNPVNSAVVNSQLTQAVNLAEMSNNLAKMLYEDQKNGQGQRFDQLFPEMKKSLEAVIDLLQATRAGVSSGLQSSGLIETKSSSPASVKVAVQRELNNVLSEIDGLNLPKSFVHRLKQSAKVAAEELSKKESIESGSINSSIKCRSLSLLSEERLDDVARQWLDEIKTALPDEHLTTARHVASKIQTIRADGFFKLLSCALTPLPVQIPAAPANARDAAARAAEARAGGRAEPDPVLQPTFRPIDDFEVFADSAEEIRHQTKQLLNRELPTELAAALDLDGAFQEIDAGPLSDLGAVLRNRLEAADAPDAPEALKNHMADVKSISQAIGNSPGIPDTLFDAQILNNFVNAKALDLAFHQKTRATEPEVYENELTKISEEALHKAMVGRIGRDMGLDANRTNAIKNFISELQMKGASATGNTSAAVHALKQATEIFGKGAVASYAKWGMSQSQRRNAIAQSVVGYVQYLTGSSDEASGLIKQMIKKPASGQPRPGNGQLTDEASRQLEKLGQSLVDLVDPKLNVHRNSELESVFRNLVEGSLVASGVDSHSVQRAREPGKQVQKPIVLTARSMAVKEAENPTANNGILNKITRIGLPVMRDDTAGRALKIQRTLQANIAKSLLFHENRLTLDRVNEMIEQSTSCAQLYQIGLLVAVAAGERRLATRAGTALLEKSFDFEKRSAVGAKVADKQVLRDSVLFLMRADGDSLSAGLHNELNRQVTVGGAYSANGVSDQEKRSGKVDPFTLRRTARKEAQNEILDRVPEAEPEAAIPAPVPPVVPRVVPQRQGSRIVEMSRFNGLMRRTIQTVFENPLPDIPLSDEHQTALRANLLRQLTEGAAADRFDLSQADEDGLYERMNRALNVLLPEADEFTKEQLNVELTSTFMRLKETR</sequence>
<proteinExistence type="predicted"/>
<evidence type="ECO:0000313" key="1">
    <source>
        <dbReference type="EMBL" id="GLR26136.1"/>
    </source>
</evidence>
<reference evidence="2" key="1">
    <citation type="journal article" date="2019" name="Int. J. Syst. Evol. Microbiol.">
        <title>The Global Catalogue of Microorganisms (GCM) 10K type strain sequencing project: providing services to taxonomists for standard genome sequencing and annotation.</title>
        <authorList>
            <consortium name="The Broad Institute Genomics Platform"/>
            <consortium name="The Broad Institute Genome Sequencing Center for Infectious Disease"/>
            <person name="Wu L."/>
            <person name="Ma J."/>
        </authorList>
    </citation>
    <scope>NUCLEOTIDE SEQUENCE [LARGE SCALE GENOMIC DNA]</scope>
    <source>
        <strain evidence="2">NBRC 105857</strain>
    </source>
</reference>
<organism evidence="1 2">
    <name type="scientific">Limnobacter litoralis</name>
    <dbReference type="NCBI Taxonomy" id="481366"/>
    <lineage>
        <taxon>Bacteria</taxon>
        <taxon>Pseudomonadati</taxon>
        <taxon>Pseudomonadota</taxon>
        <taxon>Betaproteobacteria</taxon>
        <taxon>Burkholderiales</taxon>
        <taxon>Burkholderiaceae</taxon>
        <taxon>Limnobacter</taxon>
    </lineage>
</organism>
<accession>A0ABQ5YRR8</accession>
<dbReference type="EMBL" id="BSOJ01000012">
    <property type="protein sequence ID" value="GLR26136.1"/>
    <property type="molecule type" value="Genomic_DNA"/>
</dbReference>